<reference evidence="2 3" key="1">
    <citation type="submission" date="2020-10" db="EMBL/GenBank/DDBJ databases">
        <title>Streptomyces chromofuscus complate genome analysis.</title>
        <authorList>
            <person name="Anwar N."/>
        </authorList>
    </citation>
    <scope>NUCLEOTIDE SEQUENCE [LARGE SCALE GENOMIC DNA]</scope>
    <source>
        <strain evidence="2 3">DSM 40273</strain>
    </source>
</reference>
<dbReference type="KEGG" id="schf:IPT68_11800"/>
<name>A0A7M2TFJ6_STRCW</name>
<dbReference type="PROSITE" id="PS50801">
    <property type="entry name" value="STAS"/>
    <property type="match status" value="1"/>
</dbReference>
<dbReference type="InterPro" id="IPR002645">
    <property type="entry name" value="STAS_dom"/>
</dbReference>
<dbReference type="InterPro" id="IPR036513">
    <property type="entry name" value="STAS_dom_sf"/>
</dbReference>
<dbReference type="AlphaFoldDB" id="A0A7M2TFJ6"/>
<dbReference type="EMBL" id="CP063374">
    <property type="protein sequence ID" value="QOV46518.1"/>
    <property type="molecule type" value="Genomic_DNA"/>
</dbReference>
<keyword evidence="3" id="KW-1185">Reference proteome</keyword>
<feature type="domain" description="STAS" evidence="1">
    <location>
        <begin position="108"/>
        <end position="182"/>
    </location>
</feature>
<sequence length="196" mass="20911">MSPPSWSPTAVDGRRRSGTTWRCPRLFRCPDVVRSPPQPRCCGCACPAGGALHPLTGRTRGLTGSRRGTSDDEEYGETAVAIQYREPSGSGGAPARLTVAPLAERFGVRAVGEVGLTTRAIWESALEGVVRDGRDVCHLEMSAVTFVDVAGAGALVDAARRLSVGRRMVLHAPPPVLCRTLELFWPDQSAIEVSMS</sequence>
<organism evidence="2 3">
    <name type="scientific">Streptomyces chromofuscus</name>
    <dbReference type="NCBI Taxonomy" id="42881"/>
    <lineage>
        <taxon>Bacteria</taxon>
        <taxon>Bacillati</taxon>
        <taxon>Actinomycetota</taxon>
        <taxon>Actinomycetes</taxon>
        <taxon>Kitasatosporales</taxon>
        <taxon>Streptomycetaceae</taxon>
        <taxon>Streptomyces</taxon>
    </lineage>
</organism>
<protein>
    <submittedName>
        <fullName evidence="2">STAS domain-containing protein</fullName>
    </submittedName>
</protein>
<dbReference type="InterPro" id="IPR058548">
    <property type="entry name" value="MlaB-like_STAS"/>
</dbReference>
<evidence type="ECO:0000313" key="3">
    <source>
        <dbReference type="Proteomes" id="UP000594008"/>
    </source>
</evidence>
<evidence type="ECO:0000259" key="1">
    <source>
        <dbReference type="PROSITE" id="PS50801"/>
    </source>
</evidence>
<gene>
    <name evidence="2" type="ORF">IPT68_11800</name>
</gene>
<evidence type="ECO:0000313" key="2">
    <source>
        <dbReference type="EMBL" id="QOV46518.1"/>
    </source>
</evidence>
<dbReference type="SUPFAM" id="SSF52091">
    <property type="entry name" value="SpoIIaa-like"/>
    <property type="match status" value="1"/>
</dbReference>
<dbReference type="CDD" id="cd07043">
    <property type="entry name" value="STAS_anti-anti-sigma_factors"/>
    <property type="match status" value="1"/>
</dbReference>
<dbReference type="Gene3D" id="3.30.750.24">
    <property type="entry name" value="STAS domain"/>
    <property type="match status" value="1"/>
</dbReference>
<accession>A0A7M2TFJ6</accession>
<proteinExistence type="predicted"/>
<dbReference type="Proteomes" id="UP000594008">
    <property type="component" value="Chromosome"/>
</dbReference>
<dbReference type="Pfam" id="PF13466">
    <property type="entry name" value="STAS_2"/>
    <property type="match status" value="1"/>
</dbReference>